<dbReference type="Pfam" id="PF02457">
    <property type="entry name" value="DAC"/>
    <property type="match status" value="1"/>
</dbReference>
<evidence type="ECO:0000256" key="5">
    <source>
        <dbReference type="ARBA" id="ARBA00022840"/>
    </source>
</evidence>
<evidence type="ECO:0000256" key="2">
    <source>
        <dbReference type="ARBA" id="ARBA00022679"/>
    </source>
</evidence>
<dbReference type="EC" id="2.7.7.85" evidence="8"/>
<sequence length="229" mass="25727">MENNLIILILLGISTGILGIFLCAGIVFFFRNKKVQYVFRQIVRLFLQKRKIDYLEYKNFSNQLAGVLTRLSKDVVGGLIVVEQKDDLTDYVKLGYSVRAKFSSEFATNIFYNKLSPLHDGGMIVRNTEIISVSSYFPVTKQHLESSFGARHRAAVGISETTDALAFVVSETTGNISYAQKGKIKMLAKTANKLTNQIYELLVNNNPSDLVSDEIIIQGTLEKNRSLWS</sequence>
<keyword evidence="4" id="KW-0547">Nucleotide-binding</keyword>
<dbReference type="PANTHER" id="PTHR34185">
    <property type="entry name" value="DIADENYLATE CYCLASE"/>
    <property type="match status" value="1"/>
</dbReference>
<keyword evidence="3 8" id="KW-0548">Nucleotidyltransferase</keyword>
<dbReference type="EMBL" id="JAUSWO010000001">
    <property type="protein sequence ID" value="MDQ0513759.1"/>
    <property type="molecule type" value="Genomic_DNA"/>
</dbReference>
<name>A0ABU0LYK4_9BACT</name>
<dbReference type="GO" id="GO:0106408">
    <property type="term" value="F:diadenylate cyclase activity"/>
    <property type="evidence" value="ECO:0007669"/>
    <property type="project" value="UniProtKB-EC"/>
</dbReference>
<keyword evidence="5" id="KW-0067">ATP-binding</keyword>
<organism evidence="8 9">
    <name type="scientific">Mycoplasmoides fastidiosum</name>
    <dbReference type="NCBI Taxonomy" id="92758"/>
    <lineage>
        <taxon>Bacteria</taxon>
        <taxon>Bacillati</taxon>
        <taxon>Mycoplasmatota</taxon>
        <taxon>Mycoplasmoidales</taxon>
        <taxon>Mycoplasmoidaceae</taxon>
        <taxon>Mycoplasmoides</taxon>
    </lineage>
</organism>
<reference evidence="8" key="1">
    <citation type="submission" date="2023-07" db="EMBL/GenBank/DDBJ databases">
        <title>Genomic Encyclopedia of Type Strains, Phase IV (KMG-IV): sequencing the most valuable type-strain genomes for metagenomic binning, comparative biology and taxonomic classification.</title>
        <authorList>
            <person name="Goeker M."/>
        </authorList>
    </citation>
    <scope>NUCLEOTIDE SEQUENCE [LARGE SCALE GENOMIC DNA]</scope>
    <source>
        <strain evidence="8">DSM 21204</strain>
    </source>
</reference>
<evidence type="ECO:0000256" key="4">
    <source>
        <dbReference type="ARBA" id="ARBA00022741"/>
    </source>
</evidence>
<keyword evidence="6" id="KW-1133">Transmembrane helix</keyword>
<proteinExistence type="predicted"/>
<feature type="transmembrane region" description="Helical" evidence="6">
    <location>
        <begin position="6"/>
        <end position="30"/>
    </location>
</feature>
<keyword evidence="9" id="KW-1185">Reference proteome</keyword>
<accession>A0ABU0LYK4</accession>
<dbReference type="PANTHER" id="PTHR34185:SF1">
    <property type="entry name" value="DIADENYLATE CYCLASE"/>
    <property type="match status" value="1"/>
</dbReference>
<evidence type="ECO:0000313" key="8">
    <source>
        <dbReference type="EMBL" id="MDQ0513759.1"/>
    </source>
</evidence>
<feature type="domain" description="DAC" evidence="7">
    <location>
        <begin position="36"/>
        <end position="190"/>
    </location>
</feature>
<dbReference type="InterPro" id="IPR036888">
    <property type="entry name" value="DNA_integrity_DisA_N_sf"/>
</dbReference>
<keyword evidence="6" id="KW-0472">Membrane</keyword>
<dbReference type="RefSeq" id="WP_256547541.1">
    <property type="nucleotide sequence ID" value="NZ_CP101809.1"/>
</dbReference>
<dbReference type="SUPFAM" id="SSF143597">
    <property type="entry name" value="YojJ-like"/>
    <property type="match status" value="1"/>
</dbReference>
<comment type="caution">
    <text evidence="8">The sequence shown here is derived from an EMBL/GenBank/DDBJ whole genome shotgun (WGS) entry which is preliminary data.</text>
</comment>
<comment type="catalytic activity">
    <reaction evidence="1">
        <text>2 ATP = 3',3'-c-di-AMP + 2 diphosphate</text>
        <dbReference type="Rhea" id="RHEA:35655"/>
        <dbReference type="ChEBI" id="CHEBI:30616"/>
        <dbReference type="ChEBI" id="CHEBI:33019"/>
        <dbReference type="ChEBI" id="CHEBI:71500"/>
        <dbReference type="EC" id="2.7.7.85"/>
    </reaction>
</comment>
<evidence type="ECO:0000259" key="7">
    <source>
        <dbReference type="PROSITE" id="PS51794"/>
    </source>
</evidence>
<dbReference type="PROSITE" id="PS51794">
    <property type="entry name" value="DAC"/>
    <property type="match status" value="1"/>
</dbReference>
<evidence type="ECO:0000256" key="3">
    <source>
        <dbReference type="ARBA" id="ARBA00022695"/>
    </source>
</evidence>
<evidence type="ECO:0000256" key="6">
    <source>
        <dbReference type="SAM" id="Phobius"/>
    </source>
</evidence>
<keyword evidence="2 8" id="KW-0808">Transferase</keyword>
<dbReference type="InterPro" id="IPR003390">
    <property type="entry name" value="DNA_integrity_scan_DisA_N"/>
</dbReference>
<evidence type="ECO:0000313" key="9">
    <source>
        <dbReference type="Proteomes" id="UP001240643"/>
    </source>
</evidence>
<dbReference type="InterPro" id="IPR050338">
    <property type="entry name" value="DisA"/>
</dbReference>
<dbReference type="Proteomes" id="UP001240643">
    <property type="component" value="Unassembled WGS sequence"/>
</dbReference>
<gene>
    <name evidence="8" type="ORF">J2Z62_000197</name>
</gene>
<evidence type="ECO:0000256" key="1">
    <source>
        <dbReference type="ARBA" id="ARBA00000877"/>
    </source>
</evidence>
<keyword evidence="6" id="KW-0812">Transmembrane</keyword>
<protein>
    <submittedName>
        <fullName evidence="8">Diadenylate cyclase</fullName>
        <ecNumber evidence="8">2.7.7.85</ecNumber>
    </submittedName>
</protein>
<dbReference type="Gene3D" id="3.40.1700.10">
    <property type="entry name" value="DNA integrity scanning protein, DisA, N-terminal domain"/>
    <property type="match status" value="1"/>
</dbReference>